<keyword evidence="2" id="KW-0812">Transmembrane</keyword>
<organism evidence="3">
    <name type="scientific">candidate division WOR-3 bacterium</name>
    <dbReference type="NCBI Taxonomy" id="2052148"/>
    <lineage>
        <taxon>Bacteria</taxon>
        <taxon>Bacteria division WOR-3</taxon>
    </lineage>
</organism>
<dbReference type="EMBL" id="DSBX01000010">
    <property type="protein sequence ID" value="HDQ98720.1"/>
    <property type="molecule type" value="Genomic_DNA"/>
</dbReference>
<gene>
    <name evidence="3" type="ORF">ENN51_00330</name>
</gene>
<feature type="region of interest" description="Disordered" evidence="1">
    <location>
        <begin position="95"/>
        <end position="120"/>
    </location>
</feature>
<evidence type="ECO:0000256" key="1">
    <source>
        <dbReference type="SAM" id="MobiDB-lite"/>
    </source>
</evidence>
<comment type="caution">
    <text evidence="3">The sequence shown here is derived from an EMBL/GenBank/DDBJ whole genome shotgun (WGS) entry which is preliminary data.</text>
</comment>
<sequence>MPARPARCSPRNNWHPSASGRSGCLSTRWRSSNAGPRNLRRGADAHTETAQVHRRDCRTASAHDRHCRPADNRGLLQPHRLPDAQLAHRRTLAGYRSGKRADTAGNHRLHPPGPAPAPAVQTLAPKACGSVRRLLGMEEPGKVVAVRDGRVEVEIEPGPACDRCGASGFCNWTGKRSRLVLAHNKTGARVGDEVIVTTPDAGRFGSAGLVFGLLGGMMALGIVIGFLLRGDAGAAILAGVGLVLGFVLLKLIDARRLRTGHNLPVVVRRCRQTDPD</sequence>
<evidence type="ECO:0000313" key="3">
    <source>
        <dbReference type="EMBL" id="HDQ98720.1"/>
    </source>
</evidence>
<proteinExistence type="predicted"/>
<reference evidence="3" key="1">
    <citation type="journal article" date="2020" name="mSystems">
        <title>Genome- and Community-Level Interaction Insights into Carbon Utilization and Element Cycling Functions of Hydrothermarchaeota in Hydrothermal Sediment.</title>
        <authorList>
            <person name="Zhou Z."/>
            <person name="Liu Y."/>
            <person name="Xu W."/>
            <person name="Pan J."/>
            <person name="Luo Z.H."/>
            <person name="Li M."/>
        </authorList>
    </citation>
    <scope>NUCLEOTIDE SEQUENCE [LARGE SCALE GENOMIC DNA]</scope>
    <source>
        <strain evidence="3">SpSt-1182</strain>
    </source>
</reference>
<evidence type="ECO:0008006" key="4">
    <source>
        <dbReference type="Google" id="ProtNLM"/>
    </source>
</evidence>
<keyword evidence="2" id="KW-1133">Transmembrane helix</keyword>
<evidence type="ECO:0000256" key="2">
    <source>
        <dbReference type="SAM" id="Phobius"/>
    </source>
</evidence>
<feature type="compositionally biased region" description="Basic and acidic residues" evidence="1">
    <location>
        <begin position="41"/>
        <end position="71"/>
    </location>
</feature>
<name>A0A7V0XEM2_UNCW3</name>
<keyword evidence="2" id="KW-0472">Membrane</keyword>
<dbReference type="Pfam" id="PF04246">
    <property type="entry name" value="RseC_MucC"/>
    <property type="match status" value="1"/>
</dbReference>
<dbReference type="AlphaFoldDB" id="A0A7V0XEM2"/>
<feature type="region of interest" description="Disordered" evidence="1">
    <location>
        <begin position="1"/>
        <end position="83"/>
    </location>
</feature>
<dbReference type="Proteomes" id="UP000885672">
    <property type="component" value="Unassembled WGS sequence"/>
</dbReference>
<accession>A0A7V0XEM2</accession>
<protein>
    <recommendedName>
        <fullName evidence="4">SoxR reducing system RseC family protein</fullName>
    </recommendedName>
</protein>
<feature type="transmembrane region" description="Helical" evidence="2">
    <location>
        <begin position="234"/>
        <end position="252"/>
    </location>
</feature>
<feature type="transmembrane region" description="Helical" evidence="2">
    <location>
        <begin position="209"/>
        <end position="228"/>
    </location>
</feature>
<feature type="compositionally biased region" description="Polar residues" evidence="1">
    <location>
        <begin position="10"/>
        <end position="35"/>
    </location>
</feature>